<comment type="caution">
    <text evidence="7">The sequence shown here is derived from an EMBL/GenBank/DDBJ whole genome shotgun (WGS) entry which is preliminary data.</text>
</comment>
<evidence type="ECO:0000313" key="7">
    <source>
        <dbReference type="EMBL" id="MBD7981776.1"/>
    </source>
</evidence>
<dbReference type="EMBL" id="JACSQF010000014">
    <property type="protein sequence ID" value="MBD7981776.1"/>
    <property type="molecule type" value="Genomic_DNA"/>
</dbReference>
<organism evidence="7 8">
    <name type="scientific">Oerskovia merdavium</name>
    <dbReference type="NCBI Taxonomy" id="2762227"/>
    <lineage>
        <taxon>Bacteria</taxon>
        <taxon>Bacillati</taxon>
        <taxon>Actinomycetota</taxon>
        <taxon>Actinomycetes</taxon>
        <taxon>Micrococcales</taxon>
        <taxon>Cellulomonadaceae</taxon>
        <taxon>Oerskovia</taxon>
    </lineage>
</organism>
<feature type="domain" description="Ketopantoate reductase C-terminal" evidence="6">
    <location>
        <begin position="306"/>
        <end position="414"/>
    </location>
</feature>
<dbReference type="InterPro" id="IPR008927">
    <property type="entry name" value="6-PGluconate_DH-like_C_sf"/>
</dbReference>
<dbReference type="Pfam" id="PF02558">
    <property type="entry name" value="ApbA"/>
    <property type="match status" value="1"/>
</dbReference>
<comment type="similarity">
    <text evidence="1">Belongs to the ketopantoate reductase family.</text>
</comment>
<feature type="compositionally biased region" description="Low complexity" evidence="4">
    <location>
        <begin position="59"/>
        <end position="71"/>
    </location>
</feature>
<dbReference type="InterPro" id="IPR051402">
    <property type="entry name" value="KPR-Related"/>
</dbReference>
<keyword evidence="8" id="KW-1185">Reference proteome</keyword>
<evidence type="ECO:0000256" key="1">
    <source>
        <dbReference type="ARBA" id="ARBA00007870"/>
    </source>
</evidence>
<dbReference type="Gene3D" id="1.10.1040.10">
    <property type="entry name" value="N-(1-d-carboxylethyl)-l-norvaline Dehydrogenase, domain 2"/>
    <property type="match status" value="1"/>
</dbReference>
<dbReference type="NCBIfam" id="TIGR00745">
    <property type="entry name" value="apbA_panE"/>
    <property type="match status" value="1"/>
</dbReference>
<dbReference type="PANTHER" id="PTHR21708:SF26">
    <property type="entry name" value="2-DEHYDROPANTOATE 2-REDUCTASE"/>
    <property type="match status" value="1"/>
</dbReference>
<evidence type="ECO:0000259" key="6">
    <source>
        <dbReference type="Pfam" id="PF08546"/>
    </source>
</evidence>
<evidence type="ECO:0000256" key="3">
    <source>
        <dbReference type="ARBA" id="ARBA00023002"/>
    </source>
</evidence>
<evidence type="ECO:0000259" key="5">
    <source>
        <dbReference type="Pfam" id="PF02558"/>
    </source>
</evidence>
<feature type="domain" description="Ketopantoate reductase N-terminal" evidence="5">
    <location>
        <begin position="129"/>
        <end position="264"/>
    </location>
</feature>
<dbReference type="Pfam" id="PF08546">
    <property type="entry name" value="ApbA_C"/>
    <property type="match status" value="1"/>
</dbReference>
<dbReference type="InterPro" id="IPR003710">
    <property type="entry name" value="ApbA"/>
</dbReference>
<name>A0ABR8U180_9CELL</name>
<dbReference type="InterPro" id="IPR013752">
    <property type="entry name" value="KPA_reductase"/>
</dbReference>
<gene>
    <name evidence="7" type="ORF">H9641_13730</name>
</gene>
<evidence type="ECO:0000313" key="8">
    <source>
        <dbReference type="Proteomes" id="UP000655570"/>
    </source>
</evidence>
<evidence type="ECO:0000256" key="4">
    <source>
        <dbReference type="SAM" id="MobiDB-lite"/>
    </source>
</evidence>
<feature type="compositionally biased region" description="Polar residues" evidence="4">
    <location>
        <begin position="1"/>
        <end position="10"/>
    </location>
</feature>
<accession>A0ABR8U180</accession>
<dbReference type="InterPro" id="IPR013332">
    <property type="entry name" value="KPR_N"/>
</dbReference>
<protein>
    <submittedName>
        <fullName evidence="7">Ketopantoate reductase family protein</fullName>
    </submittedName>
</protein>
<dbReference type="SUPFAM" id="SSF51735">
    <property type="entry name" value="NAD(P)-binding Rossmann-fold domains"/>
    <property type="match status" value="1"/>
</dbReference>
<dbReference type="PANTHER" id="PTHR21708">
    <property type="entry name" value="PROBABLE 2-DEHYDROPANTOATE 2-REDUCTASE"/>
    <property type="match status" value="1"/>
</dbReference>
<keyword evidence="3" id="KW-0560">Oxidoreductase</keyword>
<dbReference type="Gene3D" id="3.40.50.720">
    <property type="entry name" value="NAD(P)-binding Rossmann-like Domain"/>
    <property type="match status" value="1"/>
</dbReference>
<dbReference type="Proteomes" id="UP000655570">
    <property type="component" value="Unassembled WGS sequence"/>
</dbReference>
<dbReference type="InterPro" id="IPR013328">
    <property type="entry name" value="6PGD_dom2"/>
</dbReference>
<proteinExistence type="inferred from homology"/>
<keyword evidence="2" id="KW-0521">NADP</keyword>
<dbReference type="InterPro" id="IPR036291">
    <property type="entry name" value="NAD(P)-bd_dom_sf"/>
</dbReference>
<dbReference type="SUPFAM" id="SSF48179">
    <property type="entry name" value="6-phosphogluconate dehydrogenase C-terminal domain-like"/>
    <property type="match status" value="1"/>
</dbReference>
<reference evidence="7 8" key="1">
    <citation type="submission" date="2020-08" db="EMBL/GenBank/DDBJ databases">
        <title>A Genomic Blueprint of the Chicken Gut Microbiome.</title>
        <authorList>
            <person name="Gilroy R."/>
            <person name="Ravi A."/>
            <person name="Getino M."/>
            <person name="Pursley I."/>
            <person name="Horton D.L."/>
            <person name="Alikhan N.-F."/>
            <person name="Baker D."/>
            <person name="Gharbi K."/>
            <person name="Hall N."/>
            <person name="Watson M."/>
            <person name="Adriaenssens E.M."/>
            <person name="Foster-Nyarko E."/>
            <person name="Jarju S."/>
            <person name="Secka A."/>
            <person name="Antonio M."/>
            <person name="Oren A."/>
            <person name="Chaudhuri R."/>
            <person name="La Ragione R.M."/>
            <person name="Hildebrand F."/>
            <person name="Pallen M.J."/>
        </authorList>
    </citation>
    <scope>NUCLEOTIDE SEQUENCE [LARGE SCALE GENOMIC DNA]</scope>
    <source>
        <strain evidence="7 8">Sa2CUA9</strain>
    </source>
</reference>
<sequence length="417" mass="43227">MGGWSRSGSPASLRPCCASSARRPSRTRAGTCVPEHAHGLSCRHQRGTPTDRSTDAHARGLPARAARARTPTPAPGRDDPHPHRGRASGRVDAPAWSPGTSIVGTRETVVGQDVAGIVDEAENVDRTSVAVLGAGGVGGLVGALLSRAGSDVRFVARDATVESLRAHGLRVRSGLLGDFDVPARATMHLDSPVDVLLVAVKQTGLAAALDLVPREALGDGVVVPLLNGLEHLDVLRARYGSERVVPATIRVESTRVAPGEIVHGSPFVEIDLVAGDVPDESVEAVRALLTDAGITTTVRTDEAALVWAKLLFLAPLALLTTRYATTIGEVRTTHRSELETLVAEIAAVAAASGAPADPAASLALYDRFPPGARSSMERDAQAGRPLEVDAIGGAVVRAAERLGVAVPLTSRLVAELG</sequence>
<feature type="region of interest" description="Disordered" evidence="4">
    <location>
        <begin position="1"/>
        <end position="100"/>
    </location>
</feature>
<evidence type="ECO:0000256" key="2">
    <source>
        <dbReference type="ARBA" id="ARBA00022857"/>
    </source>
</evidence>